<dbReference type="InterPro" id="IPR042100">
    <property type="entry name" value="Bug_dom1"/>
</dbReference>
<dbReference type="Gene3D" id="3.40.190.10">
    <property type="entry name" value="Periplasmic binding protein-like II"/>
    <property type="match status" value="1"/>
</dbReference>
<evidence type="ECO:0000313" key="3">
    <source>
        <dbReference type="EMBL" id="TNH38243.1"/>
    </source>
</evidence>
<dbReference type="RefSeq" id="WP_139599316.1">
    <property type="nucleotide sequence ID" value="NZ_VDDC01000035.1"/>
</dbReference>
<comment type="similarity">
    <text evidence="1">Belongs to the UPF0065 (bug) family.</text>
</comment>
<organism evidence="3 4">
    <name type="scientific">Paracoccus haeundaensis</name>
    <dbReference type="NCBI Taxonomy" id="225362"/>
    <lineage>
        <taxon>Bacteria</taxon>
        <taxon>Pseudomonadati</taxon>
        <taxon>Pseudomonadota</taxon>
        <taxon>Alphaproteobacteria</taxon>
        <taxon>Rhodobacterales</taxon>
        <taxon>Paracoccaceae</taxon>
        <taxon>Paracoccus</taxon>
    </lineage>
</organism>
<feature type="signal peptide" evidence="2">
    <location>
        <begin position="1"/>
        <end position="22"/>
    </location>
</feature>
<comment type="caution">
    <text evidence="3">The sequence shown here is derived from an EMBL/GenBank/DDBJ whole genome shotgun (WGS) entry which is preliminary data.</text>
</comment>
<sequence length="333" mass="35554">MTIKTALIAGTALLAATVPALAEWTPERPVEFVVASGAGGGTDNFARTIQAALTRNDILDQNMVVLNKGGGSGAEAFLYARQNAADPHKLIFGTNNVYLLPHVAQLAYSAEDLQPVAALALDEFLIWVKADAPWQTSMELIEAAKAEPGTIVFGGSQSKDTDETLVALIEQTTGADFKYVPFNGGGEVGVQLAGGHIAANVNNPNENIGQWQAGAIRPLCVFSPERMAESEPVSGDMGWHDIPTCAEQGLEIERYQMPRTVWLPAGTDPEVVAFYQDALTRVAETQEWKDYLAKTSQTAAVLTGDELTAFIEENEAATVTVFEAEGWVTAAAQ</sequence>
<dbReference type="EMBL" id="VDDC01000035">
    <property type="protein sequence ID" value="TNH38243.1"/>
    <property type="molecule type" value="Genomic_DNA"/>
</dbReference>
<dbReference type="PIRSF" id="PIRSF017082">
    <property type="entry name" value="YflP"/>
    <property type="match status" value="1"/>
</dbReference>
<evidence type="ECO:0000313" key="4">
    <source>
        <dbReference type="Proteomes" id="UP000304880"/>
    </source>
</evidence>
<dbReference type="CDD" id="cd07012">
    <property type="entry name" value="PBP2_Bug_TTT"/>
    <property type="match status" value="1"/>
</dbReference>
<evidence type="ECO:0000256" key="1">
    <source>
        <dbReference type="ARBA" id="ARBA00006987"/>
    </source>
</evidence>
<proteinExistence type="inferred from homology"/>
<dbReference type="Pfam" id="PF03401">
    <property type="entry name" value="TctC"/>
    <property type="match status" value="1"/>
</dbReference>
<accession>A0A5C4R2Q8</accession>
<keyword evidence="4" id="KW-1185">Reference proteome</keyword>
<dbReference type="Proteomes" id="UP000304880">
    <property type="component" value="Unassembled WGS sequence"/>
</dbReference>
<feature type="chain" id="PRO_5022751010" evidence="2">
    <location>
        <begin position="23"/>
        <end position="333"/>
    </location>
</feature>
<dbReference type="InterPro" id="IPR005064">
    <property type="entry name" value="BUG"/>
</dbReference>
<reference evidence="3 4" key="1">
    <citation type="submission" date="2019-06" db="EMBL/GenBank/DDBJ databases">
        <authorList>
            <person name="Li J."/>
        </authorList>
    </citation>
    <scope>NUCLEOTIDE SEQUENCE [LARGE SCALE GENOMIC DNA]</scope>
    <source>
        <strain evidence="3 4">CGMCC 1.8012</strain>
    </source>
</reference>
<dbReference type="AlphaFoldDB" id="A0A5C4R2Q8"/>
<dbReference type="PANTHER" id="PTHR42928:SF1">
    <property type="entry name" value="BLR4371 PROTEIN"/>
    <property type="match status" value="1"/>
</dbReference>
<gene>
    <name evidence="3" type="ORF">FHD67_16180</name>
</gene>
<keyword evidence="2" id="KW-0732">Signal</keyword>
<dbReference type="PANTHER" id="PTHR42928">
    <property type="entry name" value="TRICARBOXYLATE-BINDING PROTEIN"/>
    <property type="match status" value="1"/>
</dbReference>
<dbReference type="Gene3D" id="3.40.190.150">
    <property type="entry name" value="Bordetella uptake gene, domain 1"/>
    <property type="match status" value="1"/>
</dbReference>
<name>A0A5C4R2Q8_9RHOB</name>
<evidence type="ECO:0000256" key="2">
    <source>
        <dbReference type="SAM" id="SignalP"/>
    </source>
</evidence>
<protein>
    <submittedName>
        <fullName evidence="3">Tripartite tricarboxylate transporter substrate binding protein</fullName>
    </submittedName>
</protein>